<proteinExistence type="predicted"/>
<dbReference type="Proteomes" id="UP000510869">
    <property type="component" value="Chromosome"/>
</dbReference>
<dbReference type="KEGG" id="nay:HYG81_04180"/>
<dbReference type="Pfam" id="PF01663">
    <property type="entry name" value="Phosphodiest"/>
    <property type="match status" value="1"/>
</dbReference>
<evidence type="ECO:0000313" key="1">
    <source>
        <dbReference type="EMBL" id="QLK26817.1"/>
    </source>
</evidence>
<dbReference type="PANTHER" id="PTHR10151:SF120">
    <property type="entry name" value="BIS(5'-ADENOSYL)-TRIPHOSPHATASE"/>
    <property type="match status" value="1"/>
</dbReference>
<dbReference type="GO" id="GO:0016787">
    <property type="term" value="F:hydrolase activity"/>
    <property type="evidence" value="ECO:0007669"/>
    <property type="project" value="UniProtKB-ARBA"/>
</dbReference>
<dbReference type="Gene3D" id="3.40.720.10">
    <property type="entry name" value="Alkaline Phosphatase, subunit A"/>
    <property type="match status" value="2"/>
</dbReference>
<dbReference type="OrthoDB" id="198670at2157"/>
<dbReference type="GeneID" id="56142375"/>
<name>A0A7D6CPI9_9EURY</name>
<dbReference type="InterPro" id="IPR017850">
    <property type="entry name" value="Alkaline_phosphatase_core_sf"/>
</dbReference>
<protein>
    <submittedName>
        <fullName evidence="1">Alkaline phosphatase family protein</fullName>
    </submittedName>
</protein>
<gene>
    <name evidence="1" type="ORF">HYG81_04180</name>
</gene>
<accession>A0A7D6CPI9</accession>
<reference evidence="1 2" key="1">
    <citation type="submission" date="2020-07" db="EMBL/GenBank/DDBJ databases">
        <title>Natrinema (YPL30) sp. nov. and Haloterrigena xxxxxx (YPL8) sp. nov., isolated from a salt mine.</title>
        <authorList>
            <person name="Cui H."/>
        </authorList>
    </citation>
    <scope>NUCLEOTIDE SEQUENCE [LARGE SCALE GENOMIC DNA]</scope>
    <source>
        <strain evidence="1 2">YPL13</strain>
    </source>
</reference>
<dbReference type="EMBL" id="CP059154">
    <property type="protein sequence ID" value="QLK26817.1"/>
    <property type="molecule type" value="Genomic_DNA"/>
</dbReference>
<organism evidence="1 2">
    <name type="scientific">Natrinema zhouii</name>
    <dbReference type="NCBI Taxonomy" id="1710539"/>
    <lineage>
        <taxon>Archaea</taxon>
        <taxon>Methanobacteriati</taxon>
        <taxon>Methanobacteriota</taxon>
        <taxon>Stenosarchaea group</taxon>
        <taxon>Halobacteria</taxon>
        <taxon>Halobacteriales</taxon>
        <taxon>Natrialbaceae</taxon>
        <taxon>Natrinema</taxon>
    </lineage>
</organism>
<dbReference type="RefSeq" id="WP_180841988.1">
    <property type="nucleotide sequence ID" value="NZ_CP059154.1"/>
</dbReference>
<evidence type="ECO:0000313" key="2">
    <source>
        <dbReference type="Proteomes" id="UP000510869"/>
    </source>
</evidence>
<keyword evidence="2" id="KW-1185">Reference proteome</keyword>
<sequence length="510" mass="57144">MTTRPTIVFGLDGAHYELLEPWIEAGHLPNIERAIDSGISADLESVLPPVTSPNWKAYATGKNPGKIGIFWWENIDTDNRRVHYPSNRKHVNTEFWELIARDEPVGVLGVPTTYPPKDVDSFLVSGPPDGKNTGYAHPSELESRLDEEFDYRVRKHHRLDGEREAAAEEILELIDSRFTAAEMLRSEHDVSFLQVTTFYINSLQHYLWDDEYTLQGWQIIDEHLGQYLDGDFNVVLMSDHGSNPIRTVFHINAWLEANGYLATDTDVADTFYRAGITKDRLIQLTNKLGLTALAKRIAPRKLLQYLPDNTGAVNKEGKTDAVDWEATDAIASGQGPIYLTADRGTTEYDRIRDQLQAELESTTDPDGNAISDAVYKGEEVYSGSYVDESPDLVIDQTTGAHIPGGIGREEIFTKPTEEGWRAENKRQGLFVATGPDFAGGTHDPISILDLAPTLLHLHDRPIPADMDGTVQQSIFDPDSDSARREVRTEHISKRKQERARIRVVAADLDL</sequence>
<dbReference type="SUPFAM" id="SSF53649">
    <property type="entry name" value="Alkaline phosphatase-like"/>
    <property type="match status" value="1"/>
</dbReference>
<dbReference type="AlphaFoldDB" id="A0A7D6CPI9"/>
<dbReference type="InterPro" id="IPR002591">
    <property type="entry name" value="Phosphodiest/P_Trfase"/>
</dbReference>
<dbReference type="PANTHER" id="PTHR10151">
    <property type="entry name" value="ECTONUCLEOTIDE PYROPHOSPHATASE/PHOSPHODIESTERASE"/>
    <property type="match status" value="1"/>
</dbReference>